<protein>
    <submittedName>
        <fullName evidence="1">Uncharacterized protein</fullName>
    </submittedName>
</protein>
<evidence type="ECO:0000313" key="1">
    <source>
        <dbReference type="EMBL" id="SHE53014.1"/>
    </source>
</evidence>
<dbReference type="AlphaFoldDB" id="A0A1M4U8K2"/>
<reference evidence="1 2" key="1">
    <citation type="submission" date="2016-11" db="EMBL/GenBank/DDBJ databases">
        <authorList>
            <person name="Jaros S."/>
            <person name="Januszkiewicz K."/>
            <person name="Wedrychowicz H."/>
        </authorList>
    </citation>
    <scope>NUCLEOTIDE SEQUENCE [LARGE SCALE GENOMIC DNA]</scope>
    <source>
        <strain evidence="1 2">DSM 26883</strain>
    </source>
</reference>
<organism evidence="1 2">
    <name type="scientific">Bacteroides faecichinchillae</name>
    <dbReference type="NCBI Taxonomy" id="871325"/>
    <lineage>
        <taxon>Bacteria</taxon>
        <taxon>Pseudomonadati</taxon>
        <taxon>Bacteroidota</taxon>
        <taxon>Bacteroidia</taxon>
        <taxon>Bacteroidales</taxon>
        <taxon>Bacteroidaceae</taxon>
        <taxon>Bacteroides</taxon>
    </lineage>
</organism>
<dbReference type="STRING" id="871325.SAMN05444349_10358"/>
<keyword evidence="2" id="KW-1185">Reference proteome</keyword>
<gene>
    <name evidence="1" type="ORF">SAMN05444349_10358</name>
</gene>
<evidence type="ECO:0000313" key="2">
    <source>
        <dbReference type="Proteomes" id="UP000184436"/>
    </source>
</evidence>
<accession>A0A1M4U8K2</accession>
<dbReference type="EMBL" id="FQVD01000003">
    <property type="protein sequence ID" value="SHE53014.1"/>
    <property type="molecule type" value="Genomic_DNA"/>
</dbReference>
<name>A0A1M4U8K2_9BACE</name>
<sequence length="42" mass="4674">MKWAIFNKSDAGPKWSAILFVLITQTLYLAASKQTKVLVSFG</sequence>
<dbReference type="Proteomes" id="UP000184436">
    <property type="component" value="Unassembled WGS sequence"/>
</dbReference>
<proteinExistence type="predicted"/>